<evidence type="ECO:0000313" key="2">
    <source>
        <dbReference type="Proteomes" id="UP000273022"/>
    </source>
</evidence>
<protein>
    <submittedName>
        <fullName evidence="1">Uncharacterized protein</fullName>
    </submittedName>
</protein>
<reference evidence="1 2" key="1">
    <citation type="submission" date="2018-09" db="EMBL/GenBank/DDBJ databases">
        <title>Phylogeny of the Shewanellaceae, and recommendation for two new genera, Pseudoshewanella and Parashewanella.</title>
        <authorList>
            <person name="Wang G."/>
        </authorList>
    </citation>
    <scope>NUCLEOTIDE SEQUENCE [LARGE SCALE GENOMIC DNA]</scope>
    <source>
        <strain evidence="1 2">KCTC 22492</strain>
    </source>
</reference>
<dbReference type="AlphaFoldDB" id="A0A3A6U4Y2"/>
<accession>A0A3A6U4Y2</accession>
<proteinExistence type="predicted"/>
<comment type="caution">
    <text evidence="1">The sequence shown here is derived from an EMBL/GenBank/DDBJ whole genome shotgun (WGS) entry which is preliminary data.</text>
</comment>
<sequence length="299" mass="34192">MQLVLHDPNQGPFLSKVLRFAIEEEILSSSEISAIKNKGVLMSLKLADKFYNKHKMHLLEQASQDVIGIASLGLMTMANHDQIKAILLLKKGDGLVKSFQKGWTMLATVSKYRLMNTKSVYGEVEKRLLNQISSPADTDEWDGWNAYQSALQEHLSQQAAEAIQSLYFTNSSYDPVECRSLEEMFSEALIYQIFFGSNTKVKEDLKKKISNIRFEPLWFSEDFVQETKNRMLVSLPEQLQQTLNEDLNAKFNTAIIRTLKFAQKYQQQLIAGASPEKLERLEHKEGMAGLLGWPLYLYL</sequence>
<dbReference type="RefSeq" id="WP_121851959.1">
    <property type="nucleotide sequence ID" value="NZ_CP037952.1"/>
</dbReference>
<gene>
    <name evidence="1" type="ORF">D5R81_01865</name>
</gene>
<keyword evidence="2" id="KW-1185">Reference proteome</keyword>
<organism evidence="1 2">
    <name type="scientific">Parashewanella spongiae</name>
    <dbReference type="NCBI Taxonomy" id="342950"/>
    <lineage>
        <taxon>Bacteria</taxon>
        <taxon>Pseudomonadati</taxon>
        <taxon>Pseudomonadota</taxon>
        <taxon>Gammaproteobacteria</taxon>
        <taxon>Alteromonadales</taxon>
        <taxon>Shewanellaceae</taxon>
        <taxon>Parashewanella</taxon>
    </lineage>
</organism>
<dbReference type="OrthoDB" id="5756936at2"/>
<dbReference type="Proteomes" id="UP000273022">
    <property type="component" value="Unassembled WGS sequence"/>
</dbReference>
<dbReference type="EMBL" id="QYYH01000006">
    <property type="protein sequence ID" value="RJY19241.1"/>
    <property type="molecule type" value="Genomic_DNA"/>
</dbReference>
<evidence type="ECO:0000313" key="1">
    <source>
        <dbReference type="EMBL" id="RJY19241.1"/>
    </source>
</evidence>
<name>A0A3A6U4Y2_9GAMM</name>